<accession>A0A8T0J250</accession>
<feature type="chain" id="PRO_5035748065" evidence="1">
    <location>
        <begin position="22"/>
        <end position="49"/>
    </location>
</feature>
<dbReference type="Proteomes" id="UP000822688">
    <property type="component" value="Chromosome 2"/>
</dbReference>
<dbReference type="AlphaFoldDB" id="A0A8T0J250"/>
<keyword evidence="3" id="KW-1185">Reference proteome</keyword>
<evidence type="ECO:0000313" key="2">
    <source>
        <dbReference type="EMBL" id="KAG0589048.1"/>
    </source>
</evidence>
<keyword evidence="1" id="KW-0732">Signal</keyword>
<comment type="caution">
    <text evidence="2">The sequence shown here is derived from an EMBL/GenBank/DDBJ whole genome shotgun (WGS) entry which is preliminary data.</text>
</comment>
<gene>
    <name evidence="2" type="ORF">KC19_2G287900</name>
</gene>
<sequence length="49" mass="5827">MMSDYVIILFMPLLVIRKVLKLPQVMFSFAMNVDPEDETALFFLSEQWE</sequence>
<evidence type="ECO:0000256" key="1">
    <source>
        <dbReference type="SAM" id="SignalP"/>
    </source>
</evidence>
<protein>
    <submittedName>
        <fullName evidence="2">Uncharacterized protein</fullName>
    </submittedName>
</protein>
<evidence type="ECO:0000313" key="3">
    <source>
        <dbReference type="Proteomes" id="UP000822688"/>
    </source>
</evidence>
<organism evidence="2 3">
    <name type="scientific">Ceratodon purpureus</name>
    <name type="common">Fire moss</name>
    <name type="synonym">Dicranum purpureum</name>
    <dbReference type="NCBI Taxonomy" id="3225"/>
    <lineage>
        <taxon>Eukaryota</taxon>
        <taxon>Viridiplantae</taxon>
        <taxon>Streptophyta</taxon>
        <taxon>Embryophyta</taxon>
        <taxon>Bryophyta</taxon>
        <taxon>Bryophytina</taxon>
        <taxon>Bryopsida</taxon>
        <taxon>Dicranidae</taxon>
        <taxon>Pseudoditrichales</taxon>
        <taxon>Ditrichaceae</taxon>
        <taxon>Ceratodon</taxon>
    </lineage>
</organism>
<reference evidence="2" key="1">
    <citation type="submission" date="2020-06" db="EMBL/GenBank/DDBJ databases">
        <title>WGS assembly of Ceratodon purpureus strain R40.</title>
        <authorList>
            <person name="Carey S.B."/>
            <person name="Jenkins J."/>
            <person name="Shu S."/>
            <person name="Lovell J.T."/>
            <person name="Sreedasyam A."/>
            <person name="Maumus F."/>
            <person name="Tiley G.P."/>
            <person name="Fernandez-Pozo N."/>
            <person name="Barry K."/>
            <person name="Chen C."/>
            <person name="Wang M."/>
            <person name="Lipzen A."/>
            <person name="Daum C."/>
            <person name="Saski C.A."/>
            <person name="Payton A.C."/>
            <person name="Mcbreen J.C."/>
            <person name="Conrad R.E."/>
            <person name="Kollar L.M."/>
            <person name="Olsson S."/>
            <person name="Huttunen S."/>
            <person name="Landis J.B."/>
            <person name="Wickett N.J."/>
            <person name="Johnson M.G."/>
            <person name="Rensing S.A."/>
            <person name="Grimwood J."/>
            <person name="Schmutz J."/>
            <person name="Mcdaniel S.F."/>
        </authorList>
    </citation>
    <scope>NUCLEOTIDE SEQUENCE</scope>
    <source>
        <strain evidence="2">R40</strain>
    </source>
</reference>
<feature type="signal peptide" evidence="1">
    <location>
        <begin position="1"/>
        <end position="21"/>
    </location>
</feature>
<dbReference type="EMBL" id="CM026422">
    <property type="protein sequence ID" value="KAG0589048.1"/>
    <property type="molecule type" value="Genomic_DNA"/>
</dbReference>
<name>A0A8T0J250_CERPU</name>
<proteinExistence type="predicted"/>